<dbReference type="Proteomes" id="UP001301769">
    <property type="component" value="Unassembled WGS sequence"/>
</dbReference>
<evidence type="ECO:0000313" key="3">
    <source>
        <dbReference type="Proteomes" id="UP001301769"/>
    </source>
</evidence>
<evidence type="ECO:0000313" key="2">
    <source>
        <dbReference type="EMBL" id="KAK4219519.1"/>
    </source>
</evidence>
<gene>
    <name evidence="2" type="ORF">QBC37DRAFT_368098</name>
</gene>
<reference evidence="2" key="1">
    <citation type="journal article" date="2023" name="Mol. Phylogenet. Evol.">
        <title>Genome-scale phylogeny and comparative genomics of the fungal order Sordariales.</title>
        <authorList>
            <person name="Hensen N."/>
            <person name="Bonometti L."/>
            <person name="Westerberg I."/>
            <person name="Brannstrom I.O."/>
            <person name="Guillou S."/>
            <person name="Cros-Aarteil S."/>
            <person name="Calhoun S."/>
            <person name="Haridas S."/>
            <person name="Kuo A."/>
            <person name="Mondo S."/>
            <person name="Pangilinan J."/>
            <person name="Riley R."/>
            <person name="LaButti K."/>
            <person name="Andreopoulos B."/>
            <person name="Lipzen A."/>
            <person name="Chen C."/>
            <person name="Yan M."/>
            <person name="Daum C."/>
            <person name="Ng V."/>
            <person name="Clum A."/>
            <person name="Steindorff A."/>
            <person name="Ohm R.A."/>
            <person name="Martin F."/>
            <person name="Silar P."/>
            <person name="Natvig D.O."/>
            <person name="Lalanne C."/>
            <person name="Gautier V."/>
            <person name="Ament-Velasquez S.L."/>
            <person name="Kruys A."/>
            <person name="Hutchinson M.I."/>
            <person name="Powell A.J."/>
            <person name="Barry K."/>
            <person name="Miller A.N."/>
            <person name="Grigoriev I.V."/>
            <person name="Debuchy R."/>
            <person name="Gladieux P."/>
            <person name="Hiltunen Thoren M."/>
            <person name="Johannesson H."/>
        </authorList>
    </citation>
    <scope>NUCLEOTIDE SEQUENCE</scope>
    <source>
        <strain evidence="2">PSN293</strain>
    </source>
</reference>
<reference evidence="2" key="2">
    <citation type="submission" date="2023-05" db="EMBL/GenBank/DDBJ databases">
        <authorList>
            <consortium name="Lawrence Berkeley National Laboratory"/>
            <person name="Steindorff A."/>
            <person name="Hensen N."/>
            <person name="Bonometti L."/>
            <person name="Westerberg I."/>
            <person name="Brannstrom I.O."/>
            <person name="Guillou S."/>
            <person name="Cros-Aarteil S."/>
            <person name="Calhoun S."/>
            <person name="Haridas S."/>
            <person name="Kuo A."/>
            <person name="Mondo S."/>
            <person name="Pangilinan J."/>
            <person name="Riley R."/>
            <person name="Labutti K."/>
            <person name="Andreopoulos B."/>
            <person name="Lipzen A."/>
            <person name="Chen C."/>
            <person name="Yanf M."/>
            <person name="Daum C."/>
            <person name="Ng V."/>
            <person name="Clum A."/>
            <person name="Ohm R."/>
            <person name="Martin F."/>
            <person name="Silar P."/>
            <person name="Natvig D."/>
            <person name="Lalanne C."/>
            <person name="Gautier V."/>
            <person name="Ament-Velasquez S.L."/>
            <person name="Kruys A."/>
            <person name="Hutchinson M.I."/>
            <person name="Powell A.J."/>
            <person name="Barry K."/>
            <person name="Miller A.N."/>
            <person name="Grigoriev I.V."/>
            <person name="Debuchy R."/>
            <person name="Gladieux P."/>
            <person name="Thoren M.H."/>
            <person name="Johannesson H."/>
        </authorList>
    </citation>
    <scope>NUCLEOTIDE SEQUENCE</scope>
    <source>
        <strain evidence="2">PSN293</strain>
    </source>
</reference>
<evidence type="ECO:0000256" key="1">
    <source>
        <dbReference type="SAM" id="MobiDB-lite"/>
    </source>
</evidence>
<comment type="caution">
    <text evidence="2">The sequence shown here is derived from an EMBL/GenBank/DDBJ whole genome shotgun (WGS) entry which is preliminary data.</text>
</comment>
<organism evidence="2 3">
    <name type="scientific">Rhypophila decipiens</name>
    <dbReference type="NCBI Taxonomy" id="261697"/>
    <lineage>
        <taxon>Eukaryota</taxon>
        <taxon>Fungi</taxon>
        <taxon>Dikarya</taxon>
        <taxon>Ascomycota</taxon>
        <taxon>Pezizomycotina</taxon>
        <taxon>Sordariomycetes</taxon>
        <taxon>Sordariomycetidae</taxon>
        <taxon>Sordariales</taxon>
        <taxon>Naviculisporaceae</taxon>
        <taxon>Rhypophila</taxon>
    </lineage>
</organism>
<name>A0AAN7BD75_9PEZI</name>
<dbReference type="EMBL" id="MU858048">
    <property type="protein sequence ID" value="KAK4219519.1"/>
    <property type="molecule type" value="Genomic_DNA"/>
</dbReference>
<accession>A0AAN7BD75</accession>
<dbReference type="AlphaFoldDB" id="A0AAN7BD75"/>
<feature type="region of interest" description="Disordered" evidence="1">
    <location>
        <begin position="14"/>
        <end position="60"/>
    </location>
</feature>
<protein>
    <submittedName>
        <fullName evidence="2">Uncharacterized protein</fullName>
    </submittedName>
</protein>
<keyword evidence="3" id="KW-1185">Reference proteome</keyword>
<proteinExistence type="predicted"/>
<sequence>MAATTSFTTRFPVAYGRSGYNKDGSSDDDDENKCVNYGRSGYNKDDKDDEEDKKMINLSN</sequence>